<accession>A0A3N2PLN1</accession>
<feature type="region of interest" description="Disordered" evidence="8">
    <location>
        <begin position="460"/>
        <end position="491"/>
    </location>
</feature>
<keyword evidence="3 10" id="KW-0732">Signal</keyword>
<dbReference type="PANTHER" id="PTHR47966">
    <property type="entry name" value="BETA-SITE APP-CLEAVING ENZYME, ISOFORM A-RELATED"/>
    <property type="match status" value="1"/>
</dbReference>
<proteinExistence type="inferred from homology"/>
<feature type="transmembrane region" description="Helical" evidence="9">
    <location>
        <begin position="497"/>
        <end position="519"/>
    </location>
</feature>
<dbReference type="InterPro" id="IPR001969">
    <property type="entry name" value="Aspartic_peptidase_AS"/>
</dbReference>
<dbReference type="InterPro" id="IPR001461">
    <property type="entry name" value="Aspartic_peptidase_A1"/>
</dbReference>
<dbReference type="PROSITE" id="PS51767">
    <property type="entry name" value="PEPTIDASE_A1"/>
    <property type="match status" value="1"/>
</dbReference>
<evidence type="ECO:0000256" key="8">
    <source>
        <dbReference type="SAM" id="MobiDB-lite"/>
    </source>
</evidence>
<organism evidence="12 13">
    <name type="scientific">Sodiomyces alkalinus (strain CBS 110278 / VKM F-3762 / F11)</name>
    <name type="common">Alkaliphilic filamentous fungus</name>
    <dbReference type="NCBI Taxonomy" id="1314773"/>
    <lineage>
        <taxon>Eukaryota</taxon>
        <taxon>Fungi</taxon>
        <taxon>Dikarya</taxon>
        <taxon>Ascomycota</taxon>
        <taxon>Pezizomycotina</taxon>
        <taxon>Sordariomycetes</taxon>
        <taxon>Hypocreomycetidae</taxon>
        <taxon>Glomerellales</taxon>
        <taxon>Plectosphaerellaceae</taxon>
        <taxon>Sodiomyces</taxon>
    </lineage>
</organism>
<dbReference type="AlphaFoldDB" id="A0A3N2PLN1"/>
<keyword evidence="4 7" id="KW-0064">Aspartyl protease</keyword>
<feature type="domain" description="Peptidase A1" evidence="11">
    <location>
        <begin position="83"/>
        <end position="434"/>
    </location>
</feature>
<evidence type="ECO:0000313" key="12">
    <source>
        <dbReference type="EMBL" id="ROT35389.1"/>
    </source>
</evidence>
<feature type="active site" evidence="6">
    <location>
        <position position="302"/>
    </location>
</feature>
<evidence type="ECO:0000256" key="7">
    <source>
        <dbReference type="RuleBase" id="RU000454"/>
    </source>
</evidence>
<evidence type="ECO:0000256" key="4">
    <source>
        <dbReference type="ARBA" id="ARBA00022750"/>
    </source>
</evidence>
<dbReference type="GeneID" id="39577799"/>
<protein>
    <submittedName>
        <fullName evidence="12">Acid protease</fullName>
    </submittedName>
</protein>
<evidence type="ECO:0000256" key="9">
    <source>
        <dbReference type="SAM" id="Phobius"/>
    </source>
</evidence>
<evidence type="ECO:0000256" key="6">
    <source>
        <dbReference type="PIRSR" id="PIRSR601461-1"/>
    </source>
</evidence>
<keyword evidence="9" id="KW-0472">Membrane</keyword>
<evidence type="ECO:0000256" key="3">
    <source>
        <dbReference type="ARBA" id="ARBA00022729"/>
    </source>
</evidence>
<comment type="similarity">
    <text evidence="1 7">Belongs to the peptidase A1 family.</text>
</comment>
<reference evidence="12 13" key="1">
    <citation type="journal article" date="2018" name="Mol. Ecol.">
        <title>The obligate alkalophilic soda-lake fungus Sodiomyces alkalinus has shifted to a protein diet.</title>
        <authorList>
            <person name="Grum-Grzhimaylo A.A."/>
            <person name="Falkoski D.L."/>
            <person name="van den Heuvel J."/>
            <person name="Valero-Jimenez C.A."/>
            <person name="Min B."/>
            <person name="Choi I.G."/>
            <person name="Lipzen A."/>
            <person name="Daum C.G."/>
            <person name="Aanen D.K."/>
            <person name="Tsang A."/>
            <person name="Henrissat B."/>
            <person name="Bilanenko E.N."/>
            <person name="de Vries R.P."/>
            <person name="van Kan J.A.L."/>
            <person name="Grigoriev I.V."/>
            <person name="Debets A.J.M."/>
        </authorList>
    </citation>
    <scope>NUCLEOTIDE SEQUENCE [LARGE SCALE GENOMIC DNA]</scope>
    <source>
        <strain evidence="12 13">F11</strain>
    </source>
</reference>
<dbReference type="GO" id="GO:0004190">
    <property type="term" value="F:aspartic-type endopeptidase activity"/>
    <property type="evidence" value="ECO:0007669"/>
    <property type="project" value="UniProtKB-KW"/>
</dbReference>
<dbReference type="GO" id="GO:0006508">
    <property type="term" value="P:proteolysis"/>
    <property type="evidence" value="ECO:0007669"/>
    <property type="project" value="UniProtKB-KW"/>
</dbReference>
<dbReference type="SUPFAM" id="SSF50630">
    <property type="entry name" value="Acid proteases"/>
    <property type="match status" value="1"/>
</dbReference>
<evidence type="ECO:0000256" key="1">
    <source>
        <dbReference type="ARBA" id="ARBA00007447"/>
    </source>
</evidence>
<feature type="active site" evidence="6">
    <location>
        <position position="101"/>
    </location>
</feature>
<dbReference type="PROSITE" id="PS00141">
    <property type="entry name" value="ASP_PROTEASE"/>
    <property type="match status" value="1"/>
</dbReference>
<evidence type="ECO:0000259" key="11">
    <source>
        <dbReference type="PROSITE" id="PS51767"/>
    </source>
</evidence>
<feature type="chain" id="PRO_5018093201" evidence="10">
    <location>
        <begin position="28"/>
        <end position="520"/>
    </location>
</feature>
<dbReference type="RefSeq" id="XP_028463195.1">
    <property type="nucleotide sequence ID" value="XM_028609321.1"/>
</dbReference>
<keyword evidence="5 7" id="KW-0378">Hydrolase</keyword>
<dbReference type="EMBL" id="ML119061">
    <property type="protein sequence ID" value="ROT35389.1"/>
    <property type="molecule type" value="Genomic_DNA"/>
</dbReference>
<keyword evidence="9" id="KW-1133">Transmembrane helix</keyword>
<dbReference type="Gene3D" id="2.40.70.10">
    <property type="entry name" value="Acid Proteases"/>
    <property type="match status" value="2"/>
</dbReference>
<dbReference type="InterPro" id="IPR021109">
    <property type="entry name" value="Peptidase_aspartic_dom_sf"/>
</dbReference>
<dbReference type="CDD" id="cd05474">
    <property type="entry name" value="SAP_like"/>
    <property type="match status" value="1"/>
</dbReference>
<sequence>MRQPGVSFATALHGFSIILGGLGGVRSANAAAASTSAFEPSLKVVSQTFHKLKLPPNVVQITKTKRDNTLDLTAINNITGGGYYAEVTVGTPPQQIVMHLDTGSSDTWVVAAGADFCGSDALQRQYGYCTDTFDPDASDSYETAVPGGFSIQYLDGNRVRGDYFTDRISVGGQTIESQQMGLGTDLQRPSGLMGLGLSDFVAANRPYATVLENMVAQGYIGRAAYSVWMNDLSADEGEILFGGIDTSRYYGRLTTLPIIPTFDGTTRSHYTVSLGSISIRNSTDADPELITPSTFGGRAILDTGSTLSLLPSDVAESIFSAFGIDNNYGVALVDCELAGSQGDGIALDFAFDDDGPAVTIRVPMREMVLDIIGSASLAGTNLPFDDACVFGIQDTALFGVTAENGGDGFVLLGDTFLRSAYVVYDEPNMQVGIAQAVLGDDVSADSSGDIVELASGQRSIPTATGVDPSRASDNIVNHDEDDGDDDNAAGRIGEGGMAGMGVVGASVLLASSVVVLTAVL</sequence>
<feature type="signal peptide" evidence="10">
    <location>
        <begin position="1"/>
        <end position="27"/>
    </location>
</feature>
<keyword evidence="13" id="KW-1185">Reference proteome</keyword>
<evidence type="ECO:0000256" key="5">
    <source>
        <dbReference type="ARBA" id="ARBA00022801"/>
    </source>
</evidence>
<evidence type="ECO:0000256" key="2">
    <source>
        <dbReference type="ARBA" id="ARBA00022670"/>
    </source>
</evidence>
<dbReference type="Proteomes" id="UP000272025">
    <property type="component" value="Unassembled WGS sequence"/>
</dbReference>
<dbReference type="Pfam" id="PF00026">
    <property type="entry name" value="Asp"/>
    <property type="match status" value="1"/>
</dbReference>
<dbReference type="PRINTS" id="PR00792">
    <property type="entry name" value="PEPSIN"/>
</dbReference>
<keyword evidence="2 7" id="KW-0645">Protease</keyword>
<name>A0A3N2PLN1_SODAK</name>
<gene>
    <name evidence="12" type="ORF">SODALDRAFT_316811</name>
</gene>
<evidence type="ECO:0000313" key="13">
    <source>
        <dbReference type="Proteomes" id="UP000272025"/>
    </source>
</evidence>
<evidence type="ECO:0000256" key="10">
    <source>
        <dbReference type="SAM" id="SignalP"/>
    </source>
</evidence>
<dbReference type="STRING" id="1314773.A0A3N2PLN1"/>
<dbReference type="PANTHER" id="PTHR47966:SF65">
    <property type="entry name" value="ASPARTIC-TYPE ENDOPEPTIDASE"/>
    <property type="match status" value="1"/>
</dbReference>
<dbReference type="OrthoDB" id="771136at2759"/>
<keyword evidence="9" id="KW-0812">Transmembrane</keyword>
<dbReference type="InterPro" id="IPR033121">
    <property type="entry name" value="PEPTIDASE_A1"/>
</dbReference>
<dbReference type="InterPro" id="IPR033876">
    <property type="entry name" value="SAP-like"/>
</dbReference>